<evidence type="ECO:0000313" key="8">
    <source>
        <dbReference type="Proteomes" id="UP001229952"/>
    </source>
</evidence>
<dbReference type="InterPro" id="IPR038330">
    <property type="entry name" value="TspO/MBR-related_sf"/>
</dbReference>
<dbReference type="EMBL" id="CP120992">
    <property type="protein sequence ID" value="WLQ38728.1"/>
    <property type="molecule type" value="Genomic_DNA"/>
</dbReference>
<comment type="subcellular location">
    <subcellularLocation>
        <location evidence="1">Membrane</location>
        <topology evidence="1">Multi-pass membrane protein</topology>
    </subcellularLocation>
</comment>
<sequence length="165" mass="17875">MSECERQPASGRWKTYAATAAGVTVTAAVGGWAVAPDTRWYRSLSKPAWQPPDWAFGAVWTPLYASIAWAGGRALLAARPEERRSLAVSLGANLAVNTAWNWLFFRMRSTKAGLVGTALLDVSNAELIARVAKADRTAALALAPYAAWCGFATFLNADITRRNMR</sequence>
<evidence type="ECO:0000256" key="5">
    <source>
        <dbReference type="ARBA" id="ARBA00023136"/>
    </source>
</evidence>
<dbReference type="InterPro" id="IPR004307">
    <property type="entry name" value="TspO_MBR"/>
</dbReference>
<feature type="transmembrane region" description="Helical" evidence="6">
    <location>
        <begin position="16"/>
        <end position="34"/>
    </location>
</feature>
<feature type="transmembrane region" description="Helical" evidence="6">
    <location>
        <begin position="54"/>
        <end position="74"/>
    </location>
</feature>
<feature type="transmembrane region" description="Helical" evidence="6">
    <location>
        <begin position="86"/>
        <end position="105"/>
    </location>
</feature>
<protein>
    <submittedName>
        <fullName evidence="7">Tryptophan-rich sensory protein</fullName>
    </submittedName>
</protein>
<dbReference type="PIRSF" id="PIRSF005859">
    <property type="entry name" value="PBR"/>
    <property type="match status" value="1"/>
</dbReference>
<reference evidence="7 8" key="1">
    <citation type="submission" date="2023-03" db="EMBL/GenBank/DDBJ databases">
        <title>Isolation and description of six Streptomyces strains from soil environments, able to metabolize different microbial glucans.</title>
        <authorList>
            <person name="Widen T."/>
            <person name="Larsbrink J."/>
        </authorList>
    </citation>
    <scope>NUCLEOTIDE SEQUENCE [LARGE SCALE GENOMIC DNA]</scope>
    <source>
        <strain evidence="7 8">Mut2</strain>
    </source>
</reference>
<dbReference type="PANTHER" id="PTHR10057">
    <property type="entry name" value="PERIPHERAL-TYPE BENZODIAZEPINE RECEPTOR"/>
    <property type="match status" value="1"/>
</dbReference>
<dbReference type="Pfam" id="PF03073">
    <property type="entry name" value="TspO_MBR"/>
    <property type="match status" value="1"/>
</dbReference>
<dbReference type="RefSeq" id="WP_306085417.1">
    <property type="nucleotide sequence ID" value="NZ_CP120992.1"/>
</dbReference>
<keyword evidence="5 6" id="KW-0472">Membrane</keyword>
<accession>A0ABY9HXP4</accession>
<dbReference type="CDD" id="cd15904">
    <property type="entry name" value="TSPO_MBR"/>
    <property type="match status" value="1"/>
</dbReference>
<keyword evidence="3 6" id="KW-0812">Transmembrane</keyword>
<dbReference type="Proteomes" id="UP001229952">
    <property type="component" value="Chromosome"/>
</dbReference>
<gene>
    <name evidence="7" type="ORF">P8A22_00870</name>
</gene>
<comment type="similarity">
    <text evidence="2">Belongs to the TspO/BZRP family.</text>
</comment>
<evidence type="ECO:0000256" key="3">
    <source>
        <dbReference type="ARBA" id="ARBA00022692"/>
    </source>
</evidence>
<feature type="transmembrane region" description="Helical" evidence="6">
    <location>
        <begin position="138"/>
        <end position="157"/>
    </location>
</feature>
<dbReference type="Gene3D" id="1.20.1260.100">
    <property type="entry name" value="TspO/MBR protein"/>
    <property type="match status" value="1"/>
</dbReference>
<evidence type="ECO:0000256" key="6">
    <source>
        <dbReference type="SAM" id="Phobius"/>
    </source>
</evidence>
<dbReference type="PANTHER" id="PTHR10057:SF0">
    <property type="entry name" value="TRANSLOCATOR PROTEIN"/>
    <property type="match status" value="1"/>
</dbReference>
<proteinExistence type="inferred from homology"/>
<organism evidence="7 8">
    <name type="scientific">Streptomyces laculatispora</name>
    <dbReference type="NCBI Taxonomy" id="887464"/>
    <lineage>
        <taxon>Bacteria</taxon>
        <taxon>Bacillati</taxon>
        <taxon>Actinomycetota</taxon>
        <taxon>Actinomycetes</taxon>
        <taxon>Kitasatosporales</taxon>
        <taxon>Streptomycetaceae</taxon>
        <taxon>Streptomyces</taxon>
    </lineage>
</organism>
<evidence type="ECO:0000256" key="1">
    <source>
        <dbReference type="ARBA" id="ARBA00004141"/>
    </source>
</evidence>
<keyword evidence="8" id="KW-1185">Reference proteome</keyword>
<name>A0ABY9HXP4_9ACTN</name>
<evidence type="ECO:0000256" key="4">
    <source>
        <dbReference type="ARBA" id="ARBA00022989"/>
    </source>
</evidence>
<evidence type="ECO:0000256" key="2">
    <source>
        <dbReference type="ARBA" id="ARBA00007524"/>
    </source>
</evidence>
<evidence type="ECO:0000313" key="7">
    <source>
        <dbReference type="EMBL" id="WLQ38728.1"/>
    </source>
</evidence>
<keyword evidence="4 6" id="KW-1133">Transmembrane helix</keyword>